<evidence type="ECO:0000256" key="1">
    <source>
        <dbReference type="ARBA" id="ARBA00022527"/>
    </source>
</evidence>
<dbReference type="Proteomes" id="UP000598146">
    <property type="component" value="Unassembled WGS sequence"/>
</dbReference>
<accession>A0A931C689</accession>
<dbReference type="InterPro" id="IPR036890">
    <property type="entry name" value="HATPase_C_sf"/>
</dbReference>
<dbReference type="CDD" id="cd16936">
    <property type="entry name" value="HATPase_RsbW-like"/>
    <property type="match status" value="1"/>
</dbReference>
<dbReference type="CDD" id="cd07043">
    <property type="entry name" value="STAS_anti-anti-sigma_factors"/>
    <property type="match status" value="1"/>
</dbReference>
<dbReference type="AlphaFoldDB" id="A0A931C689"/>
<keyword evidence="1" id="KW-0723">Serine/threonine-protein kinase</keyword>
<evidence type="ECO:0000313" key="3">
    <source>
        <dbReference type="EMBL" id="MBG0561786.1"/>
    </source>
</evidence>
<protein>
    <submittedName>
        <fullName evidence="3">STAS domain-containing protein</fullName>
    </submittedName>
</protein>
<dbReference type="PANTHER" id="PTHR35526:SF3">
    <property type="entry name" value="ANTI-SIGMA-F FACTOR RSBW"/>
    <property type="match status" value="1"/>
</dbReference>
<reference evidence="3" key="1">
    <citation type="submission" date="2020-11" db="EMBL/GenBank/DDBJ databases">
        <title>Isolation and identification of active actinomycetes.</title>
        <authorList>
            <person name="Sun X."/>
        </authorList>
    </citation>
    <scope>NUCLEOTIDE SEQUENCE</scope>
    <source>
        <strain evidence="3">NEAU-A11</strain>
    </source>
</reference>
<dbReference type="InterPro" id="IPR050267">
    <property type="entry name" value="Anti-sigma-factor_SerPK"/>
</dbReference>
<dbReference type="PANTHER" id="PTHR35526">
    <property type="entry name" value="ANTI-SIGMA-F FACTOR RSBW-RELATED"/>
    <property type="match status" value="1"/>
</dbReference>
<feature type="domain" description="STAS" evidence="2">
    <location>
        <begin position="23"/>
        <end position="95"/>
    </location>
</feature>
<sequence>MHNGAIMPSEVRHLVDRGQTYPLVRLTGVLDADTATPVRTALLDLLATQPEAIVVDVTGLRVAQSDAISVLREVLDQTRDWPGSHLALCGPADALPWQPSGWPVWPDPAGAFAALGEPETDRRVSVDLEPVVGAARRSREVITEACGRWEQPDLAGNACIVATEMVNNVVAHARTPMRVLLALHGDTMSVAVRDGSAKIPRFTGQVAPTSYGGRGLLLIDSVATRWGHLALADGKVVWARLEADSEIPRTKDLQRDDAGMTDPTRG</sequence>
<gene>
    <name evidence="3" type="ORF">I4J89_09955</name>
</gene>
<dbReference type="InterPro" id="IPR002645">
    <property type="entry name" value="STAS_dom"/>
</dbReference>
<proteinExistence type="predicted"/>
<comment type="caution">
    <text evidence="3">The sequence shown here is derived from an EMBL/GenBank/DDBJ whole genome shotgun (WGS) entry which is preliminary data.</text>
</comment>
<dbReference type="InterPro" id="IPR036513">
    <property type="entry name" value="STAS_dom_sf"/>
</dbReference>
<dbReference type="EMBL" id="JADQTO010000004">
    <property type="protein sequence ID" value="MBG0561786.1"/>
    <property type="molecule type" value="Genomic_DNA"/>
</dbReference>
<dbReference type="SUPFAM" id="SSF52091">
    <property type="entry name" value="SpoIIaa-like"/>
    <property type="match status" value="1"/>
</dbReference>
<organism evidence="3 4">
    <name type="scientific">Actinoplanes aureus</name>
    <dbReference type="NCBI Taxonomy" id="2792083"/>
    <lineage>
        <taxon>Bacteria</taxon>
        <taxon>Bacillati</taxon>
        <taxon>Actinomycetota</taxon>
        <taxon>Actinomycetes</taxon>
        <taxon>Micromonosporales</taxon>
        <taxon>Micromonosporaceae</taxon>
        <taxon>Actinoplanes</taxon>
    </lineage>
</organism>
<dbReference type="InterPro" id="IPR003594">
    <property type="entry name" value="HATPase_dom"/>
</dbReference>
<name>A0A931C689_9ACTN</name>
<keyword evidence="1" id="KW-0418">Kinase</keyword>
<dbReference type="Pfam" id="PF13581">
    <property type="entry name" value="HATPase_c_2"/>
    <property type="match status" value="1"/>
</dbReference>
<keyword evidence="4" id="KW-1185">Reference proteome</keyword>
<dbReference type="PROSITE" id="PS50801">
    <property type="entry name" value="STAS"/>
    <property type="match status" value="1"/>
</dbReference>
<dbReference type="GO" id="GO:0004674">
    <property type="term" value="F:protein serine/threonine kinase activity"/>
    <property type="evidence" value="ECO:0007669"/>
    <property type="project" value="UniProtKB-KW"/>
</dbReference>
<dbReference type="Gene3D" id="3.30.750.24">
    <property type="entry name" value="STAS domain"/>
    <property type="match status" value="1"/>
</dbReference>
<dbReference type="Gene3D" id="3.30.565.10">
    <property type="entry name" value="Histidine kinase-like ATPase, C-terminal domain"/>
    <property type="match status" value="1"/>
</dbReference>
<evidence type="ECO:0000313" key="4">
    <source>
        <dbReference type="Proteomes" id="UP000598146"/>
    </source>
</evidence>
<keyword evidence="1" id="KW-0808">Transferase</keyword>
<evidence type="ECO:0000259" key="2">
    <source>
        <dbReference type="PROSITE" id="PS50801"/>
    </source>
</evidence>